<dbReference type="Pfam" id="PF18962">
    <property type="entry name" value="Por_Secre_tail"/>
    <property type="match status" value="1"/>
</dbReference>
<dbReference type="GO" id="GO:0005615">
    <property type="term" value="C:extracellular space"/>
    <property type="evidence" value="ECO:0007669"/>
    <property type="project" value="TreeGrafter"/>
</dbReference>
<organism evidence="3 4">
    <name type="scientific">Cryomorpha ignava</name>
    <dbReference type="NCBI Taxonomy" id="101383"/>
    <lineage>
        <taxon>Bacteria</taxon>
        <taxon>Pseudomonadati</taxon>
        <taxon>Bacteroidota</taxon>
        <taxon>Flavobacteriia</taxon>
        <taxon>Flavobacteriales</taxon>
        <taxon>Cryomorphaceae</taxon>
        <taxon>Cryomorpha</taxon>
    </lineage>
</organism>
<name>A0A7K3WUP9_9FLAO</name>
<keyword evidence="4" id="KW-1185">Reference proteome</keyword>
<dbReference type="Pfam" id="PF02469">
    <property type="entry name" value="Fasciclin"/>
    <property type="match status" value="1"/>
</dbReference>
<sequence length="294" mass="31275">VETETMTTMAGDWETLTFDFANQVDGTAALNFANTYNKASIFFNFGTDGVTAGAQTYYWDDVTFGSAPEPFTVVDIIANSNDHNTLEAALVAAGLIDALNGDGPFTVFAPTDEAFANLPDGVLDALLADPTGDLQEILLYHVLGMEVLEADIVAGDQTTLQGEAVTITITSGQVFVNDALITVTDLMADNGVVHVIDAVLIPASIIIGLEDISNNTSVSVWPNPVVDQLNVSFKDGNFAGATLRIFDVAGRLIKSVNVSSSIVNVQTAPFQAGHYIMRIDTPQGGFYHKFVVTK</sequence>
<dbReference type="PROSITE" id="PS50213">
    <property type="entry name" value="FAS1"/>
    <property type="match status" value="1"/>
</dbReference>
<dbReference type="SMART" id="SM00554">
    <property type="entry name" value="FAS1"/>
    <property type="match status" value="1"/>
</dbReference>
<dbReference type="RefSeq" id="WP_163286027.1">
    <property type="nucleotide sequence ID" value="NZ_JAAGVY010000030.1"/>
</dbReference>
<dbReference type="FunFam" id="2.30.180.10:FF:000032">
    <property type="entry name" value="Fasciclin domain-containing protein, putative"/>
    <property type="match status" value="1"/>
</dbReference>
<comment type="caution">
    <text evidence="3">The sequence shown here is derived from an EMBL/GenBank/DDBJ whole genome shotgun (WGS) entry which is preliminary data.</text>
</comment>
<accession>A0A7K3WUP9</accession>
<dbReference type="InterPro" id="IPR000782">
    <property type="entry name" value="FAS1_domain"/>
</dbReference>
<dbReference type="SUPFAM" id="SSF82153">
    <property type="entry name" value="FAS1 domain"/>
    <property type="match status" value="1"/>
</dbReference>
<dbReference type="PANTHER" id="PTHR10900:SF77">
    <property type="entry name" value="FI19380P1"/>
    <property type="match status" value="1"/>
</dbReference>
<dbReference type="NCBIfam" id="TIGR04183">
    <property type="entry name" value="Por_Secre_tail"/>
    <property type="match status" value="1"/>
</dbReference>
<dbReference type="AlphaFoldDB" id="A0A7K3WUP9"/>
<protein>
    <submittedName>
        <fullName evidence="3">T9SS type A sorting domain-containing protein</fullName>
    </submittedName>
</protein>
<dbReference type="InterPro" id="IPR050904">
    <property type="entry name" value="Adhesion/Biosynth-related"/>
</dbReference>
<dbReference type="EMBL" id="JAAGVY010000030">
    <property type="protein sequence ID" value="NEN24632.1"/>
    <property type="molecule type" value="Genomic_DNA"/>
</dbReference>
<proteinExistence type="predicted"/>
<feature type="non-terminal residue" evidence="3">
    <location>
        <position position="1"/>
    </location>
</feature>
<keyword evidence="1" id="KW-0732">Signal</keyword>
<dbReference type="InterPro" id="IPR036378">
    <property type="entry name" value="FAS1_dom_sf"/>
</dbReference>
<evidence type="ECO:0000259" key="2">
    <source>
        <dbReference type="PROSITE" id="PS50213"/>
    </source>
</evidence>
<dbReference type="Proteomes" id="UP000486602">
    <property type="component" value="Unassembled WGS sequence"/>
</dbReference>
<evidence type="ECO:0000313" key="4">
    <source>
        <dbReference type="Proteomes" id="UP000486602"/>
    </source>
</evidence>
<evidence type="ECO:0000313" key="3">
    <source>
        <dbReference type="EMBL" id="NEN24632.1"/>
    </source>
</evidence>
<dbReference type="PANTHER" id="PTHR10900">
    <property type="entry name" value="PERIOSTIN-RELATED"/>
    <property type="match status" value="1"/>
</dbReference>
<feature type="domain" description="FAS1" evidence="2">
    <location>
        <begin position="70"/>
        <end position="200"/>
    </location>
</feature>
<dbReference type="Gene3D" id="2.30.180.10">
    <property type="entry name" value="FAS1 domain"/>
    <property type="match status" value="1"/>
</dbReference>
<gene>
    <name evidence="3" type="ORF">G3O08_14085</name>
</gene>
<evidence type="ECO:0000256" key="1">
    <source>
        <dbReference type="ARBA" id="ARBA00022729"/>
    </source>
</evidence>
<reference evidence="3 4" key="1">
    <citation type="submission" date="2020-02" db="EMBL/GenBank/DDBJ databases">
        <title>Out from the shadows clarifying the taxonomy of the family Cryomorphaceae and related taxa by utilizing the GTDB taxonomic framework.</title>
        <authorList>
            <person name="Bowman J.P."/>
        </authorList>
    </citation>
    <scope>NUCLEOTIDE SEQUENCE [LARGE SCALE GENOMIC DNA]</scope>
    <source>
        <strain evidence="3 4">QSSC 1-22</strain>
    </source>
</reference>
<dbReference type="InterPro" id="IPR026444">
    <property type="entry name" value="Secre_tail"/>
</dbReference>